<accession>A0AA38MMF4</accession>
<sequence length="112" mass="12227">MCEHDTHLLQLQPKSCAAKLAVSDITLTQPIHRCERRLHQRVKTLRTLAIETSGLSVSLGARSGLSLSSGDRTGLAHFSGPRSGSGGEDFGHSWRRPLQNTNYRVGLVHGSR</sequence>
<feature type="region of interest" description="Disordered" evidence="1">
    <location>
        <begin position="67"/>
        <end position="95"/>
    </location>
</feature>
<reference evidence="2" key="1">
    <citation type="journal article" date="2023" name="G3 (Bethesda)">
        <title>Whole genome assemblies of Zophobas morio and Tenebrio molitor.</title>
        <authorList>
            <person name="Kaur S."/>
            <person name="Stinson S.A."/>
            <person name="diCenzo G.C."/>
        </authorList>
    </citation>
    <scope>NUCLEOTIDE SEQUENCE</scope>
    <source>
        <strain evidence="2">QUZm001</strain>
    </source>
</reference>
<organism evidence="2 3">
    <name type="scientific">Zophobas morio</name>
    <dbReference type="NCBI Taxonomy" id="2755281"/>
    <lineage>
        <taxon>Eukaryota</taxon>
        <taxon>Metazoa</taxon>
        <taxon>Ecdysozoa</taxon>
        <taxon>Arthropoda</taxon>
        <taxon>Hexapoda</taxon>
        <taxon>Insecta</taxon>
        <taxon>Pterygota</taxon>
        <taxon>Neoptera</taxon>
        <taxon>Endopterygota</taxon>
        <taxon>Coleoptera</taxon>
        <taxon>Polyphaga</taxon>
        <taxon>Cucujiformia</taxon>
        <taxon>Tenebrionidae</taxon>
        <taxon>Zophobas</taxon>
    </lineage>
</organism>
<evidence type="ECO:0000256" key="1">
    <source>
        <dbReference type="SAM" id="MobiDB-lite"/>
    </source>
</evidence>
<dbReference type="EMBL" id="JALNTZ010000002">
    <property type="protein sequence ID" value="KAJ3661506.1"/>
    <property type="molecule type" value="Genomic_DNA"/>
</dbReference>
<comment type="caution">
    <text evidence="2">The sequence shown here is derived from an EMBL/GenBank/DDBJ whole genome shotgun (WGS) entry which is preliminary data.</text>
</comment>
<gene>
    <name evidence="2" type="ORF">Zmor_005901</name>
</gene>
<proteinExistence type="predicted"/>
<dbReference type="AlphaFoldDB" id="A0AA38MMF4"/>
<evidence type="ECO:0000313" key="2">
    <source>
        <dbReference type="EMBL" id="KAJ3661506.1"/>
    </source>
</evidence>
<evidence type="ECO:0000313" key="3">
    <source>
        <dbReference type="Proteomes" id="UP001168821"/>
    </source>
</evidence>
<protein>
    <submittedName>
        <fullName evidence="2">Uncharacterized protein</fullName>
    </submittedName>
</protein>
<dbReference type="Proteomes" id="UP001168821">
    <property type="component" value="Unassembled WGS sequence"/>
</dbReference>
<keyword evidence="3" id="KW-1185">Reference proteome</keyword>
<name>A0AA38MMF4_9CUCU</name>